<feature type="domain" description="Response regulatory" evidence="3">
    <location>
        <begin position="3"/>
        <end position="119"/>
    </location>
</feature>
<evidence type="ECO:0000313" key="5">
    <source>
        <dbReference type="Proteomes" id="UP001595791"/>
    </source>
</evidence>
<dbReference type="PROSITE" id="PS50110">
    <property type="entry name" value="RESPONSE_REGULATORY"/>
    <property type="match status" value="2"/>
</dbReference>
<name>A0ABV8MQT0_9NEIS</name>
<organism evidence="4 5">
    <name type="scientific">Chitinimonas lacunae</name>
    <dbReference type="NCBI Taxonomy" id="1963018"/>
    <lineage>
        <taxon>Bacteria</taxon>
        <taxon>Pseudomonadati</taxon>
        <taxon>Pseudomonadota</taxon>
        <taxon>Betaproteobacteria</taxon>
        <taxon>Neisseriales</taxon>
        <taxon>Chitinibacteraceae</taxon>
        <taxon>Chitinimonas</taxon>
    </lineage>
</organism>
<protein>
    <submittedName>
        <fullName evidence="4">Response regulator</fullName>
    </submittedName>
</protein>
<dbReference type="EMBL" id="JBHSBU010000001">
    <property type="protein sequence ID" value="MFC4159431.1"/>
    <property type="molecule type" value="Genomic_DNA"/>
</dbReference>
<accession>A0ABV8MQT0</accession>
<dbReference type="SMART" id="SM00448">
    <property type="entry name" value="REC"/>
    <property type="match status" value="2"/>
</dbReference>
<keyword evidence="1 2" id="KW-0597">Phosphoprotein</keyword>
<evidence type="ECO:0000259" key="3">
    <source>
        <dbReference type="PROSITE" id="PS50110"/>
    </source>
</evidence>
<reference evidence="5" key="1">
    <citation type="journal article" date="2019" name="Int. J. Syst. Evol. Microbiol.">
        <title>The Global Catalogue of Microorganisms (GCM) 10K type strain sequencing project: providing services to taxonomists for standard genome sequencing and annotation.</title>
        <authorList>
            <consortium name="The Broad Institute Genomics Platform"/>
            <consortium name="The Broad Institute Genome Sequencing Center for Infectious Disease"/>
            <person name="Wu L."/>
            <person name="Ma J."/>
        </authorList>
    </citation>
    <scope>NUCLEOTIDE SEQUENCE [LARGE SCALE GENOMIC DNA]</scope>
    <source>
        <strain evidence="5">LMG 29894</strain>
    </source>
</reference>
<dbReference type="SUPFAM" id="SSF52172">
    <property type="entry name" value="CheY-like"/>
    <property type="match status" value="2"/>
</dbReference>
<dbReference type="PANTHER" id="PTHR44591">
    <property type="entry name" value="STRESS RESPONSE REGULATOR PROTEIN 1"/>
    <property type="match status" value="1"/>
</dbReference>
<dbReference type="Gene3D" id="3.40.50.2300">
    <property type="match status" value="2"/>
</dbReference>
<gene>
    <name evidence="4" type="ORF">ACFOW7_08705</name>
</gene>
<feature type="domain" description="Response regulatory" evidence="3">
    <location>
        <begin position="148"/>
        <end position="265"/>
    </location>
</feature>
<feature type="modified residue" description="4-aspartylphosphate" evidence="2">
    <location>
        <position position="197"/>
    </location>
</feature>
<dbReference type="InterPro" id="IPR011006">
    <property type="entry name" value="CheY-like_superfamily"/>
</dbReference>
<comment type="caution">
    <text evidence="4">The sequence shown here is derived from an EMBL/GenBank/DDBJ whole genome shotgun (WGS) entry which is preliminary data.</text>
</comment>
<dbReference type="RefSeq" id="WP_378163174.1">
    <property type="nucleotide sequence ID" value="NZ_JBHSBU010000001.1"/>
</dbReference>
<dbReference type="Pfam" id="PF00072">
    <property type="entry name" value="Response_reg"/>
    <property type="match status" value="2"/>
</dbReference>
<dbReference type="Proteomes" id="UP001595791">
    <property type="component" value="Unassembled WGS sequence"/>
</dbReference>
<dbReference type="InterPro" id="IPR050595">
    <property type="entry name" value="Bact_response_regulator"/>
</dbReference>
<dbReference type="InterPro" id="IPR001789">
    <property type="entry name" value="Sig_transdc_resp-reg_receiver"/>
</dbReference>
<evidence type="ECO:0000313" key="4">
    <source>
        <dbReference type="EMBL" id="MFC4159431.1"/>
    </source>
</evidence>
<keyword evidence="5" id="KW-1185">Reference proteome</keyword>
<proteinExistence type="predicted"/>
<dbReference type="PANTHER" id="PTHR44591:SF3">
    <property type="entry name" value="RESPONSE REGULATORY DOMAIN-CONTAINING PROTEIN"/>
    <property type="match status" value="1"/>
</dbReference>
<evidence type="ECO:0000256" key="1">
    <source>
        <dbReference type="ARBA" id="ARBA00022553"/>
    </source>
</evidence>
<feature type="modified residue" description="4-aspartylphosphate" evidence="2">
    <location>
        <position position="52"/>
    </location>
</feature>
<sequence length="279" mass="30528">MARILVIEDNPDNLELMTYLLKAFGHQTLTACDGEKGIQMAAESPPDLIVCDIHLPHADGYAVAKRLKRNPSLASIPLIAVTALAMVGDRERVLAGGFDGYLTKPIDPQAFVGQLESHLWHSVPSLPPPSPAWQLSAQPGKLRQDGARIVAVDDNPVNRELLRQTLEPSGYQVWLAGEVVEGLVLIWQIRPDLILSDQQMPSQDGFELIRQVKAEPALAAIPVVLLSSSCWGSRDRQAALSLGAARFIERPIEPQRLLDEIAACLQASDEDAYGDRPDR</sequence>
<evidence type="ECO:0000256" key="2">
    <source>
        <dbReference type="PROSITE-ProRule" id="PRU00169"/>
    </source>
</evidence>